<dbReference type="OrthoDB" id="488745at2"/>
<organism evidence="2 3">
    <name type="scientific">Richelia intracellularis HH01</name>
    <dbReference type="NCBI Taxonomy" id="1165094"/>
    <lineage>
        <taxon>Bacteria</taxon>
        <taxon>Bacillati</taxon>
        <taxon>Cyanobacteriota</taxon>
        <taxon>Cyanophyceae</taxon>
        <taxon>Nostocales</taxon>
        <taxon>Nostocaceae</taxon>
        <taxon>Richelia</taxon>
    </lineage>
</organism>
<sequence>MFINELTPIFRELANNPVSFMGGFVSGALKLKLTDDPIHSWLTQQTCTNSSNSSSNTKYSGKAGNPQSISID</sequence>
<dbReference type="RefSeq" id="WP_008232679.1">
    <property type="nucleotide sequence ID" value="NZ_CAIY01000027.1"/>
</dbReference>
<comment type="caution">
    <text evidence="2">The sequence shown here is derived from an EMBL/GenBank/DDBJ whole genome shotgun (WGS) entry which is preliminary data.</text>
</comment>
<dbReference type="STRING" id="1165094.RINTHH_6570"/>
<gene>
    <name evidence="2" type="ORF">RINTHH_6570</name>
</gene>
<proteinExistence type="predicted"/>
<feature type="region of interest" description="Disordered" evidence="1">
    <location>
        <begin position="46"/>
        <end position="72"/>
    </location>
</feature>
<reference evidence="2 3" key="1">
    <citation type="submission" date="2012-05" db="EMBL/GenBank/DDBJ databases">
        <authorList>
            <person name="Hilton J."/>
        </authorList>
    </citation>
    <scope>NUCLEOTIDE SEQUENCE [LARGE SCALE GENOMIC DNA]</scope>
    <source>
        <strain evidence="2 3">HH01</strain>
    </source>
</reference>
<keyword evidence="3" id="KW-1185">Reference proteome</keyword>
<accession>M1WYE0</accession>
<protein>
    <submittedName>
        <fullName evidence="2">Uncharacterized protein</fullName>
    </submittedName>
</protein>
<dbReference type="EMBL" id="CAIY01000027">
    <property type="protein sequence ID" value="CCH66812.1"/>
    <property type="molecule type" value="Genomic_DNA"/>
</dbReference>
<dbReference type="AlphaFoldDB" id="M1WYE0"/>
<reference evidence="3" key="2">
    <citation type="submission" date="2016-01" db="EMBL/GenBank/DDBJ databases">
        <title>Diatom-associated endosymboitic cyanobacterium lacks core nitrogen metabolism enzymes.</title>
        <authorList>
            <person name="Hilton J.A."/>
            <person name="Foster R.A."/>
            <person name="Tripp H.J."/>
            <person name="Carter B.J."/>
            <person name="Zehr J.P."/>
            <person name="Villareal T.A."/>
        </authorList>
    </citation>
    <scope>NUCLEOTIDE SEQUENCE [LARGE SCALE GENOMIC DNA]</scope>
    <source>
        <strain evidence="3">HH01</strain>
    </source>
</reference>
<evidence type="ECO:0000313" key="3">
    <source>
        <dbReference type="Proteomes" id="UP000053051"/>
    </source>
</evidence>
<dbReference type="Pfam" id="PF26369">
    <property type="entry name" value="UPF0426"/>
    <property type="match status" value="1"/>
</dbReference>
<evidence type="ECO:0000256" key="1">
    <source>
        <dbReference type="SAM" id="MobiDB-lite"/>
    </source>
</evidence>
<dbReference type="InterPro" id="IPR040278">
    <property type="entry name" value="UPF0426"/>
</dbReference>
<dbReference type="Proteomes" id="UP000053051">
    <property type="component" value="Unassembled WGS sequence"/>
</dbReference>
<name>M1WYE0_9NOST</name>
<evidence type="ECO:0000313" key="2">
    <source>
        <dbReference type="EMBL" id="CCH66812.1"/>
    </source>
</evidence>